<dbReference type="RefSeq" id="WP_143051392.1">
    <property type="nucleotide sequence ID" value="NZ_FNSV01000005.1"/>
</dbReference>
<keyword evidence="1" id="KW-0472">Membrane</keyword>
<organism evidence="2 3">
    <name type="scientific">Rhodococcus koreensis</name>
    <dbReference type="NCBI Taxonomy" id="99653"/>
    <lineage>
        <taxon>Bacteria</taxon>
        <taxon>Bacillati</taxon>
        <taxon>Actinomycetota</taxon>
        <taxon>Actinomycetes</taxon>
        <taxon>Mycobacteriales</taxon>
        <taxon>Nocardiaceae</taxon>
        <taxon>Rhodococcus</taxon>
    </lineage>
</organism>
<reference evidence="3" key="1">
    <citation type="submission" date="2016-10" db="EMBL/GenBank/DDBJ databases">
        <authorList>
            <person name="Varghese N."/>
            <person name="Submissions S."/>
        </authorList>
    </citation>
    <scope>NUCLEOTIDE SEQUENCE [LARGE SCALE GENOMIC DNA]</scope>
    <source>
        <strain evidence="3">DSM 44498</strain>
    </source>
</reference>
<evidence type="ECO:0000313" key="3">
    <source>
        <dbReference type="Proteomes" id="UP000183561"/>
    </source>
</evidence>
<keyword evidence="1" id="KW-1133">Transmembrane helix</keyword>
<accession>A0A1H4Q015</accession>
<name>A0A1H4Q015_9NOCA</name>
<dbReference type="AlphaFoldDB" id="A0A1H4Q015"/>
<protein>
    <submittedName>
        <fullName evidence="2">Uncharacterized protein</fullName>
    </submittedName>
</protein>
<dbReference type="OrthoDB" id="9151736at2"/>
<proteinExistence type="predicted"/>
<dbReference type="Proteomes" id="UP000183561">
    <property type="component" value="Unassembled WGS sequence"/>
</dbReference>
<feature type="transmembrane region" description="Helical" evidence="1">
    <location>
        <begin position="89"/>
        <end position="107"/>
    </location>
</feature>
<keyword evidence="1" id="KW-0812">Transmembrane</keyword>
<gene>
    <name evidence="2" type="ORF">SAMN04490239_2986</name>
</gene>
<sequence length="216" mass="23758">MSIECECGRTPPADYEYCGCGSPNLGFSSATEVLPPTLHFGSNNDGIQAGNDITVGGNFIVGKTPNDPFEHRTEMHRQVKRRVWLPDNWLSVVGVSLGILVAIVNLKSNQSNYIATIVACAIVALSGFALTINLTLSATRFRPFRFGLPGYALERDTEGQTFLTVPRARCLWCPTERYMRLQPVEGLSELKWVCPANPVQHQIGFDFPQLPSLDSA</sequence>
<keyword evidence="3" id="KW-1185">Reference proteome</keyword>
<evidence type="ECO:0000256" key="1">
    <source>
        <dbReference type="SAM" id="Phobius"/>
    </source>
</evidence>
<feature type="transmembrane region" description="Helical" evidence="1">
    <location>
        <begin position="113"/>
        <end position="136"/>
    </location>
</feature>
<dbReference type="EMBL" id="FNSV01000005">
    <property type="protein sequence ID" value="SEC13017.1"/>
    <property type="molecule type" value="Genomic_DNA"/>
</dbReference>
<evidence type="ECO:0000313" key="2">
    <source>
        <dbReference type="EMBL" id="SEC13017.1"/>
    </source>
</evidence>